<dbReference type="Proteomes" id="UP000886858">
    <property type="component" value="Unassembled WGS sequence"/>
</dbReference>
<protein>
    <submittedName>
        <fullName evidence="4">ABC transporter substrate-binding protein</fullName>
    </submittedName>
</protein>
<evidence type="ECO:0000313" key="5">
    <source>
        <dbReference type="Proteomes" id="UP000886858"/>
    </source>
</evidence>
<feature type="region of interest" description="Disordered" evidence="1">
    <location>
        <begin position="24"/>
        <end position="55"/>
    </location>
</feature>
<name>A0A9D2I9W1_9FIRM</name>
<evidence type="ECO:0000259" key="3">
    <source>
        <dbReference type="Pfam" id="PF12010"/>
    </source>
</evidence>
<accession>A0A9D2I9W1</accession>
<dbReference type="Gene3D" id="3.40.190.10">
    <property type="entry name" value="Periplasmic binding protein-like II"/>
    <property type="match status" value="2"/>
</dbReference>
<gene>
    <name evidence="4" type="ORF">H9717_14250</name>
</gene>
<feature type="compositionally biased region" description="Polar residues" evidence="1">
    <location>
        <begin position="24"/>
        <end position="43"/>
    </location>
</feature>
<feature type="chain" id="PRO_5039594430" evidence="2">
    <location>
        <begin position="19"/>
        <end position="549"/>
    </location>
</feature>
<comment type="caution">
    <text evidence="4">The sequence shown here is derived from an EMBL/GenBank/DDBJ whole genome shotgun (WGS) entry which is preliminary data.</text>
</comment>
<dbReference type="InterPro" id="IPR022627">
    <property type="entry name" value="DUF3502"/>
</dbReference>
<proteinExistence type="predicted"/>
<dbReference type="AlphaFoldDB" id="A0A9D2I9W1"/>
<dbReference type="PROSITE" id="PS51257">
    <property type="entry name" value="PROKAR_LIPOPROTEIN"/>
    <property type="match status" value="1"/>
</dbReference>
<organism evidence="4 5">
    <name type="scientific">Candidatus Eisenbergiella merdipullorum</name>
    <dbReference type="NCBI Taxonomy" id="2838553"/>
    <lineage>
        <taxon>Bacteria</taxon>
        <taxon>Bacillati</taxon>
        <taxon>Bacillota</taxon>
        <taxon>Clostridia</taxon>
        <taxon>Lachnospirales</taxon>
        <taxon>Lachnospiraceae</taxon>
        <taxon>Eisenbergiella</taxon>
    </lineage>
</organism>
<dbReference type="EMBL" id="DWYY01000163">
    <property type="protein sequence ID" value="HJA94249.1"/>
    <property type="molecule type" value="Genomic_DNA"/>
</dbReference>
<reference evidence="4" key="1">
    <citation type="journal article" date="2021" name="PeerJ">
        <title>Extensive microbial diversity within the chicken gut microbiome revealed by metagenomics and culture.</title>
        <authorList>
            <person name="Gilroy R."/>
            <person name="Ravi A."/>
            <person name="Getino M."/>
            <person name="Pursley I."/>
            <person name="Horton D.L."/>
            <person name="Alikhan N.F."/>
            <person name="Baker D."/>
            <person name="Gharbi K."/>
            <person name="Hall N."/>
            <person name="Watson M."/>
            <person name="Adriaenssens E.M."/>
            <person name="Foster-Nyarko E."/>
            <person name="Jarju S."/>
            <person name="Secka A."/>
            <person name="Antonio M."/>
            <person name="Oren A."/>
            <person name="Chaudhuri R.R."/>
            <person name="La Ragione R."/>
            <person name="Hildebrand F."/>
            <person name="Pallen M.J."/>
        </authorList>
    </citation>
    <scope>NUCLEOTIDE SEQUENCE</scope>
    <source>
        <strain evidence="4">CHK179-7159</strain>
    </source>
</reference>
<sequence>MKWKHVKGWMGLMLAAMMAVTGCGSSNTTETPSDSASSEAAVQTESSSEAVTEETEEAKLDYVKLKGITIGDPNEATDIWLEKTNELLLRDLNCELEIEYVSWSGWTDKYPLVFASGEDFDFIYTSNWAFYSDQAMKGAFYELTEEDLQTYMPKTWEAVGDRWNQTRITGKIYMIPQSSNDVTDDNTCFGVRGDLMKEAGLEDITSPEDMEAYLDHVVANHPELNVLNITSQSYGRWGVYMAQNMLGDENEYPIVSDEYGIGIANGFKTFDTPAIWDCTDPSNLKLVDEETADAYNIKLFNKSAEMRKKGYWSSDCLSSTTSIEEYYQAGNGAAVFRQLGNVSGFNNQLLKVAPDSDPRIVRWVDCPIRTVPVTNNGVGIHATTKYPERVMMVLEKLGYDQEYFDLLKYGIEGIHYTLDLDGKITRITEPEYAWNAPLSMGFSTTCSREETYEEVTNSIADYVELKEWAKENSITPKLAAFNFDNSSVATEFASVTAVNSQYVPILNTGMADDVEATYYEWKAALEGAGMDTVVEEYVRQAQEYLNSLK</sequence>
<evidence type="ECO:0000313" key="4">
    <source>
        <dbReference type="EMBL" id="HJA94249.1"/>
    </source>
</evidence>
<dbReference type="Pfam" id="PF12010">
    <property type="entry name" value="DUF3502"/>
    <property type="match status" value="1"/>
</dbReference>
<dbReference type="SUPFAM" id="SSF53850">
    <property type="entry name" value="Periplasmic binding protein-like II"/>
    <property type="match status" value="1"/>
</dbReference>
<evidence type="ECO:0000256" key="2">
    <source>
        <dbReference type="SAM" id="SignalP"/>
    </source>
</evidence>
<evidence type="ECO:0000256" key="1">
    <source>
        <dbReference type="SAM" id="MobiDB-lite"/>
    </source>
</evidence>
<keyword evidence="2" id="KW-0732">Signal</keyword>
<feature type="domain" description="DUF3502" evidence="3">
    <location>
        <begin position="478"/>
        <end position="546"/>
    </location>
</feature>
<feature type="signal peptide" evidence="2">
    <location>
        <begin position="1"/>
        <end position="18"/>
    </location>
</feature>
<reference evidence="4" key="2">
    <citation type="submission" date="2021-04" db="EMBL/GenBank/DDBJ databases">
        <authorList>
            <person name="Gilroy R."/>
        </authorList>
    </citation>
    <scope>NUCLEOTIDE SEQUENCE</scope>
    <source>
        <strain evidence="4">CHK179-7159</strain>
    </source>
</reference>